<dbReference type="Pfam" id="PF00072">
    <property type="entry name" value="Response_reg"/>
    <property type="match status" value="1"/>
</dbReference>
<dbReference type="GO" id="GO:0000156">
    <property type="term" value="F:phosphorelay response regulator activity"/>
    <property type="evidence" value="ECO:0007669"/>
    <property type="project" value="TreeGrafter"/>
</dbReference>
<evidence type="ECO:0000256" key="2">
    <source>
        <dbReference type="ARBA" id="ARBA00023015"/>
    </source>
</evidence>
<dbReference type="InterPro" id="IPR039420">
    <property type="entry name" value="WalR-like"/>
</dbReference>
<evidence type="ECO:0000256" key="6">
    <source>
        <dbReference type="PROSITE-ProRule" id="PRU01091"/>
    </source>
</evidence>
<dbReference type="PROSITE" id="PS50110">
    <property type="entry name" value="RESPONSE_REGULATORY"/>
    <property type="match status" value="1"/>
</dbReference>
<dbReference type="Proteomes" id="UP001158087">
    <property type="component" value="Unassembled WGS sequence"/>
</dbReference>
<evidence type="ECO:0000313" key="9">
    <source>
        <dbReference type="EMBL" id="MDH0125890.1"/>
    </source>
</evidence>
<dbReference type="GO" id="GO:0006355">
    <property type="term" value="P:regulation of DNA-templated transcription"/>
    <property type="evidence" value="ECO:0007669"/>
    <property type="project" value="InterPro"/>
</dbReference>
<dbReference type="GO" id="GO:0000976">
    <property type="term" value="F:transcription cis-regulatory region binding"/>
    <property type="evidence" value="ECO:0007669"/>
    <property type="project" value="TreeGrafter"/>
</dbReference>
<dbReference type="PROSITE" id="PS51755">
    <property type="entry name" value="OMPR_PHOB"/>
    <property type="match status" value="1"/>
</dbReference>
<dbReference type="InterPro" id="IPR016032">
    <property type="entry name" value="Sig_transdc_resp-reg_C-effctor"/>
</dbReference>
<dbReference type="InterPro" id="IPR001789">
    <property type="entry name" value="Sig_transdc_resp-reg_receiver"/>
</dbReference>
<dbReference type="InterPro" id="IPR011006">
    <property type="entry name" value="CheY-like_superfamily"/>
</dbReference>
<name>A0AA42KTH4_9HYPH</name>
<proteinExistence type="predicted"/>
<dbReference type="SUPFAM" id="SSF46894">
    <property type="entry name" value="C-terminal effector domain of the bipartite response regulators"/>
    <property type="match status" value="1"/>
</dbReference>
<evidence type="ECO:0000259" key="8">
    <source>
        <dbReference type="PROSITE" id="PS51755"/>
    </source>
</evidence>
<accession>A0AA42KTH4</accession>
<dbReference type="PANTHER" id="PTHR48111">
    <property type="entry name" value="REGULATOR OF RPOS"/>
    <property type="match status" value="1"/>
</dbReference>
<evidence type="ECO:0000256" key="5">
    <source>
        <dbReference type="PROSITE-ProRule" id="PRU00169"/>
    </source>
</evidence>
<keyword evidence="2" id="KW-0805">Transcription regulation</keyword>
<dbReference type="SMART" id="SM00448">
    <property type="entry name" value="REC"/>
    <property type="match status" value="1"/>
</dbReference>
<evidence type="ECO:0000256" key="3">
    <source>
        <dbReference type="ARBA" id="ARBA00023125"/>
    </source>
</evidence>
<keyword evidence="5" id="KW-0597">Phosphoprotein</keyword>
<dbReference type="SMART" id="SM00862">
    <property type="entry name" value="Trans_reg_C"/>
    <property type="match status" value="1"/>
</dbReference>
<dbReference type="InterPro" id="IPR001867">
    <property type="entry name" value="OmpR/PhoB-type_DNA-bd"/>
</dbReference>
<evidence type="ECO:0000256" key="1">
    <source>
        <dbReference type="ARBA" id="ARBA00015404"/>
    </source>
</evidence>
<dbReference type="Pfam" id="PF00486">
    <property type="entry name" value="Trans_reg_C"/>
    <property type="match status" value="1"/>
</dbReference>
<dbReference type="InterPro" id="IPR036388">
    <property type="entry name" value="WH-like_DNA-bd_sf"/>
</dbReference>
<dbReference type="GO" id="GO:0005829">
    <property type="term" value="C:cytosol"/>
    <property type="evidence" value="ECO:0007669"/>
    <property type="project" value="TreeGrafter"/>
</dbReference>
<evidence type="ECO:0000259" key="7">
    <source>
        <dbReference type="PROSITE" id="PS50110"/>
    </source>
</evidence>
<sequence length="280" mass="31109">MPIRHANPRQNIFSSLDTCYDTSAAASSSIFSDTSNSNCQNPVVPKTLNRIVEHNMRILLVEDTIDIAFAIASKLEKEGHSVTTAYDGVQGEDLAVNGSFDLIVLDINLPGRDGFAILRSMREQSLSCPVLVITARNQIADKIDLLELGADDYLVKPFDLRELFARIRAVARRHMGVAQPVLRIGELSINLTQRSVMQGDGPLDFGRREFDVLEMLATRFNVTVPKDMLVLKLFGHEDTGTPNAIELLVSRVRKKLEHSTVEIVTQRGVGYLLRLKAPQL</sequence>
<feature type="DNA-binding region" description="OmpR/PhoB-type" evidence="6">
    <location>
        <begin position="179"/>
        <end position="275"/>
    </location>
</feature>
<dbReference type="PANTHER" id="PTHR48111:SF67">
    <property type="entry name" value="TRANSCRIPTIONAL REGULATORY PROTEIN TCTD"/>
    <property type="match status" value="1"/>
</dbReference>
<dbReference type="SUPFAM" id="SSF52172">
    <property type="entry name" value="CheY-like"/>
    <property type="match status" value="1"/>
</dbReference>
<reference evidence="9" key="1">
    <citation type="submission" date="2022-09" db="EMBL/GenBank/DDBJ databases">
        <title>Intensive care unit water sources are persistently colonized with multi-drug resistant bacteria and are the site of extensive horizontal gene transfer of antibiotic resistance genes.</title>
        <authorList>
            <person name="Diorio-Toth L."/>
        </authorList>
    </citation>
    <scope>NUCLEOTIDE SEQUENCE</scope>
    <source>
        <strain evidence="9">GD04153</strain>
    </source>
</reference>
<dbReference type="EMBL" id="JAODYY010000009">
    <property type="protein sequence ID" value="MDH0125890.1"/>
    <property type="molecule type" value="Genomic_DNA"/>
</dbReference>
<keyword evidence="3 6" id="KW-0238">DNA-binding</keyword>
<dbReference type="Gene3D" id="3.40.50.2300">
    <property type="match status" value="1"/>
</dbReference>
<dbReference type="CDD" id="cd00383">
    <property type="entry name" value="trans_reg_C"/>
    <property type="match status" value="1"/>
</dbReference>
<dbReference type="Gene3D" id="1.10.10.10">
    <property type="entry name" value="Winged helix-like DNA-binding domain superfamily/Winged helix DNA-binding domain"/>
    <property type="match status" value="1"/>
</dbReference>
<keyword evidence="4" id="KW-0804">Transcription</keyword>
<feature type="domain" description="Response regulatory" evidence="7">
    <location>
        <begin position="57"/>
        <end position="171"/>
    </location>
</feature>
<dbReference type="Gene3D" id="6.10.250.690">
    <property type="match status" value="1"/>
</dbReference>
<dbReference type="GO" id="GO:0032993">
    <property type="term" value="C:protein-DNA complex"/>
    <property type="evidence" value="ECO:0007669"/>
    <property type="project" value="TreeGrafter"/>
</dbReference>
<feature type="modified residue" description="4-aspartylphosphate" evidence="5">
    <location>
        <position position="106"/>
    </location>
</feature>
<evidence type="ECO:0000256" key="4">
    <source>
        <dbReference type="ARBA" id="ARBA00023163"/>
    </source>
</evidence>
<gene>
    <name evidence="9" type="ORF">N7376_18020</name>
</gene>
<evidence type="ECO:0000313" key="10">
    <source>
        <dbReference type="Proteomes" id="UP001158087"/>
    </source>
</evidence>
<comment type="caution">
    <text evidence="9">The sequence shown here is derived from an EMBL/GenBank/DDBJ whole genome shotgun (WGS) entry which is preliminary data.</text>
</comment>
<dbReference type="AlphaFoldDB" id="A0AA42KTH4"/>
<organism evidence="9 10">
    <name type="scientific">Brucella intermedia GD04153</name>
    <dbReference type="NCBI Taxonomy" id="2975438"/>
    <lineage>
        <taxon>Bacteria</taxon>
        <taxon>Pseudomonadati</taxon>
        <taxon>Pseudomonadota</taxon>
        <taxon>Alphaproteobacteria</taxon>
        <taxon>Hyphomicrobiales</taxon>
        <taxon>Brucellaceae</taxon>
        <taxon>Brucella/Ochrobactrum group</taxon>
        <taxon>Brucella</taxon>
    </lineage>
</organism>
<feature type="domain" description="OmpR/PhoB-type" evidence="8">
    <location>
        <begin position="179"/>
        <end position="275"/>
    </location>
</feature>
<protein>
    <recommendedName>
        <fullName evidence="1">Flagellar transcriptional regulator FtcR</fullName>
    </recommendedName>
</protein>